<protein>
    <recommendedName>
        <fullName evidence="1">Double-GTPase 2 domain-containing protein</fullName>
    </recommendedName>
</protein>
<name>A0ABY8W939_9ACTN</name>
<proteinExistence type="predicted"/>
<dbReference type="InterPro" id="IPR045528">
    <property type="entry name" value="DO-GTPase2"/>
</dbReference>
<gene>
    <name evidence="2" type="ORF">ACTOB_005402</name>
</gene>
<evidence type="ECO:0000259" key="1">
    <source>
        <dbReference type="Pfam" id="PF19993"/>
    </source>
</evidence>
<dbReference type="InterPro" id="IPR027417">
    <property type="entry name" value="P-loop_NTPase"/>
</dbReference>
<reference evidence="2 3" key="1">
    <citation type="submission" date="2023-06" db="EMBL/GenBank/DDBJ databases">
        <authorList>
            <person name="Yushchuk O."/>
            <person name="Binda E."/>
            <person name="Ruckert-Reed C."/>
            <person name="Fedorenko V."/>
            <person name="Kalinowski J."/>
            <person name="Marinelli F."/>
        </authorList>
    </citation>
    <scope>NUCLEOTIDE SEQUENCE [LARGE SCALE GENOMIC DNA]</scope>
    <source>
        <strain evidence="2 3">NRRL 3884</strain>
    </source>
</reference>
<dbReference type="Pfam" id="PF19993">
    <property type="entry name" value="DO-GTPase2"/>
    <property type="match status" value="1"/>
</dbReference>
<organism evidence="2 3">
    <name type="scientific">Actinoplanes oblitus</name>
    <dbReference type="NCBI Taxonomy" id="3040509"/>
    <lineage>
        <taxon>Bacteria</taxon>
        <taxon>Bacillati</taxon>
        <taxon>Actinomycetota</taxon>
        <taxon>Actinomycetes</taxon>
        <taxon>Micromonosporales</taxon>
        <taxon>Micromonosporaceae</taxon>
        <taxon>Actinoplanes</taxon>
    </lineage>
</organism>
<dbReference type="EMBL" id="CP126980">
    <property type="protein sequence ID" value="WIM93425.1"/>
    <property type="molecule type" value="Genomic_DNA"/>
</dbReference>
<evidence type="ECO:0000313" key="3">
    <source>
        <dbReference type="Proteomes" id="UP001240150"/>
    </source>
</evidence>
<sequence length="400" mass="44551">MRTPYCPYCYHELPAQSVMYRCSGRIGRGGQRCETAIDPLLAAYTGDTTPKFPAFSARGRRRGHPACPQCGEVSFQRICGRCHNELPALFGEADTRLIALVGAKESGKTVYMTVLLHELQNRVGEQFGLSVMGADDHTKDMFQEEYEKRLYDQGVLVEATAPARADLNRRPFVFGISLTQRKWGVERLDRSLFSFFDTAGEDLRTKESVERNVRYLTAADGIVLMLDPLQMRAARSLAEPGAQLPTEPRAPDNPANVLARITELLHGALRTGRRGLIGKPIAVVFSKLDALDGTLPEDSVLLRDSPDREPLFDEADSAAVDREVRGLLAHWHGSGMETVLARNYETFRFFGVTALGSSPVRDDKGTRVSGYGVQSRRVQDPFLWLLQQFGTISKKKAQER</sequence>
<dbReference type="RefSeq" id="WP_284914632.1">
    <property type="nucleotide sequence ID" value="NZ_CP126980.1"/>
</dbReference>
<feature type="domain" description="Double-GTPase 2" evidence="1">
    <location>
        <begin position="96"/>
        <end position="323"/>
    </location>
</feature>
<keyword evidence="3" id="KW-1185">Reference proteome</keyword>
<evidence type="ECO:0000313" key="2">
    <source>
        <dbReference type="EMBL" id="WIM93425.1"/>
    </source>
</evidence>
<dbReference type="Proteomes" id="UP001240150">
    <property type="component" value="Chromosome"/>
</dbReference>
<accession>A0ABY8W939</accession>
<dbReference type="SUPFAM" id="SSF52540">
    <property type="entry name" value="P-loop containing nucleoside triphosphate hydrolases"/>
    <property type="match status" value="1"/>
</dbReference>